<comment type="pathway">
    <text evidence="1">Cell wall biogenesis; cell wall polysaccharide biosynthesis.</text>
</comment>
<evidence type="ECO:0000256" key="2">
    <source>
        <dbReference type="ARBA" id="ARBA00006739"/>
    </source>
</evidence>
<evidence type="ECO:0000256" key="1">
    <source>
        <dbReference type="ARBA" id="ARBA00004776"/>
    </source>
</evidence>
<keyword evidence="3" id="KW-0328">Glycosyltransferase</keyword>
<dbReference type="RefSeq" id="WP_076691583.1">
    <property type="nucleotide sequence ID" value="NZ_CP018762.1"/>
</dbReference>
<dbReference type="SUPFAM" id="SSF53448">
    <property type="entry name" value="Nucleotide-diphospho-sugar transferases"/>
    <property type="match status" value="1"/>
</dbReference>
<proteinExistence type="inferred from homology"/>
<keyword evidence="7" id="KW-1185">Reference proteome</keyword>
<comment type="similarity">
    <text evidence="2">Belongs to the glycosyltransferase 2 family.</text>
</comment>
<dbReference type="OrthoDB" id="153025at2"/>
<sequence length="327" mass="36477">MVTVSVVVVTYNRPDHVRTCLTRLHELHRPADEILVVDASPNDLTVRLVREEFPQVCLLRNELGRGTTAESRQIGFTATSGDIIAFVDDDAFAEPDWLDHLVVPYDDPSVVGVGGRALNDIEGEETRGLGDVGRLLADGRLTGNFAAHTGRVIEVDHLLGANMSFRRSALDAIGGIHGNYPGTCLCEESDISLRLKNAGGRLVYQPDALVHHVAAPYGIGGKRFDRRYLYYLRRNHVVMLVRVFGWRDPIVRYYARATVHEQRQYLWLAASHMRARKLDGEPRTVRQRARSALTLTRAVAELGGLVAGFPAAFVARRRDERDVHVAR</sequence>
<protein>
    <recommendedName>
        <fullName evidence="5">Glycosyltransferase 2-like domain-containing protein</fullName>
    </recommendedName>
</protein>
<dbReference type="KEGG" id="maur:BOH66_13835"/>
<dbReference type="STRING" id="36805.BOH66_13835"/>
<dbReference type="Pfam" id="PF00535">
    <property type="entry name" value="Glycos_transf_2"/>
    <property type="match status" value="1"/>
</dbReference>
<keyword evidence="4" id="KW-0808">Transferase</keyword>
<dbReference type="GO" id="GO:0016757">
    <property type="term" value="F:glycosyltransferase activity"/>
    <property type="evidence" value="ECO:0007669"/>
    <property type="project" value="UniProtKB-KW"/>
</dbReference>
<organism evidence="6 7">
    <name type="scientific">Microbacterium aurum</name>
    <dbReference type="NCBI Taxonomy" id="36805"/>
    <lineage>
        <taxon>Bacteria</taxon>
        <taxon>Bacillati</taxon>
        <taxon>Actinomycetota</taxon>
        <taxon>Actinomycetes</taxon>
        <taxon>Micrococcales</taxon>
        <taxon>Microbacteriaceae</taxon>
        <taxon>Microbacterium</taxon>
    </lineage>
</organism>
<reference evidence="6 7" key="1">
    <citation type="submission" date="2016-12" db="EMBL/GenBank/DDBJ databases">
        <title>Complete genome sequence of Microbacterium aurum KACC 15219.</title>
        <authorList>
            <person name="Jung Y."/>
            <person name="Shin J.-H."/>
            <person name="Lee Y.-J."/>
            <person name="Yi H."/>
            <person name="Bahn Y.-S."/>
            <person name="Kim J.F."/>
            <person name="Lee D.-W."/>
        </authorList>
    </citation>
    <scope>NUCLEOTIDE SEQUENCE [LARGE SCALE GENOMIC DNA]</scope>
    <source>
        <strain evidence="6 7">KACC 15219</strain>
    </source>
</reference>
<dbReference type="EMBL" id="CP018762">
    <property type="protein sequence ID" value="APZ35205.1"/>
    <property type="molecule type" value="Genomic_DNA"/>
</dbReference>
<dbReference type="PANTHER" id="PTHR43179:SF12">
    <property type="entry name" value="GALACTOFURANOSYLTRANSFERASE GLFT2"/>
    <property type="match status" value="1"/>
</dbReference>
<dbReference type="AlphaFoldDB" id="A0A1P8UAU4"/>
<evidence type="ECO:0000256" key="4">
    <source>
        <dbReference type="ARBA" id="ARBA00022679"/>
    </source>
</evidence>
<evidence type="ECO:0000313" key="6">
    <source>
        <dbReference type="EMBL" id="APZ35205.1"/>
    </source>
</evidence>
<evidence type="ECO:0000256" key="3">
    <source>
        <dbReference type="ARBA" id="ARBA00022676"/>
    </source>
</evidence>
<feature type="domain" description="Glycosyltransferase 2-like" evidence="5">
    <location>
        <begin position="5"/>
        <end position="172"/>
    </location>
</feature>
<gene>
    <name evidence="6" type="ORF">BOH66_13835</name>
</gene>
<dbReference type="PANTHER" id="PTHR43179">
    <property type="entry name" value="RHAMNOSYLTRANSFERASE WBBL"/>
    <property type="match status" value="1"/>
</dbReference>
<name>A0A1P8UAU4_9MICO</name>
<dbReference type="InterPro" id="IPR029044">
    <property type="entry name" value="Nucleotide-diphossugar_trans"/>
</dbReference>
<dbReference type="Gene3D" id="3.90.550.10">
    <property type="entry name" value="Spore Coat Polysaccharide Biosynthesis Protein SpsA, Chain A"/>
    <property type="match status" value="1"/>
</dbReference>
<accession>A0A1P8UAU4</accession>
<evidence type="ECO:0000313" key="7">
    <source>
        <dbReference type="Proteomes" id="UP000187185"/>
    </source>
</evidence>
<dbReference type="Proteomes" id="UP000187185">
    <property type="component" value="Chromosome"/>
</dbReference>
<dbReference type="InterPro" id="IPR001173">
    <property type="entry name" value="Glyco_trans_2-like"/>
</dbReference>
<evidence type="ECO:0000259" key="5">
    <source>
        <dbReference type="Pfam" id="PF00535"/>
    </source>
</evidence>